<name>A0A1J1IQC6_9DIPT</name>
<dbReference type="SUPFAM" id="SSF52047">
    <property type="entry name" value="RNI-like"/>
    <property type="match status" value="1"/>
</dbReference>
<sequence length="540" mass="62351">MPSNMFQRIDDLPEKIMEKILSYLPIDQKKSCLIVSKYFYKCGITSIDNELWLNLKSKEYIFEYFNSIIQSSRKISNIKVGSKNGTLVIDRNMFLPLIYSIFKKFGEYFQTFEMFDCEIAPRDLRMLLKLSPNIKTITLTSIIAVQKISVRKLRPIECSRLTEISLSYCSDGIQMLTFALNWNTISKFKIITDEPSFIPCFLSHQKTVKNLSMHIYGELPTSNINFYRKLTFEDISISVNGYNGHDSTIETILNAQVNTLKRLDLTCSPISDSMFRILPLMKNLEVLKIIVNDVTPNTFKAVAEIKTLKELAIIKNCDNDSEDHLNVLCNMKDLKLKNLEIYYPCQMIDNSIFFPLSLNASDLEILYINSLLSLNLISSIISNMKKLKELKLENHQFTEVTIPEICFFQANVPFHFSLQSLHVKLQCTQFFQSFLAITGKFSNICNLEVITSVEGFELEALISCVLINSKKICRFKILNVNLLEIDNLMRLDLNYHSNRLKFFSVFINNYNLNSNVSFLKVFGNDFYSVKVYGSCLELIN</sequence>
<evidence type="ECO:0000313" key="3">
    <source>
        <dbReference type="Proteomes" id="UP000183832"/>
    </source>
</evidence>
<protein>
    <submittedName>
        <fullName evidence="2">CLUMA_CG015257, isoform A</fullName>
    </submittedName>
</protein>
<organism evidence="2 3">
    <name type="scientific">Clunio marinus</name>
    <dbReference type="NCBI Taxonomy" id="568069"/>
    <lineage>
        <taxon>Eukaryota</taxon>
        <taxon>Metazoa</taxon>
        <taxon>Ecdysozoa</taxon>
        <taxon>Arthropoda</taxon>
        <taxon>Hexapoda</taxon>
        <taxon>Insecta</taxon>
        <taxon>Pterygota</taxon>
        <taxon>Neoptera</taxon>
        <taxon>Endopterygota</taxon>
        <taxon>Diptera</taxon>
        <taxon>Nematocera</taxon>
        <taxon>Chironomoidea</taxon>
        <taxon>Chironomidae</taxon>
        <taxon>Clunio</taxon>
    </lineage>
</organism>
<proteinExistence type="predicted"/>
<dbReference type="PROSITE" id="PS50181">
    <property type="entry name" value="FBOX"/>
    <property type="match status" value="1"/>
</dbReference>
<evidence type="ECO:0000259" key="1">
    <source>
        <dbReference type="PROSITE" id="PS50181"/>
    </source>
</evidence>
<gene>
    <name evidence="2" type="ORF">CLUMA_CG015257</name>
</gene>
<dbReference type="OrthoDB" id="10257471at2759"/>
<dbReference type="SUPFAM" id="SSF81383">
    <property type="entry name" value="F-box domain"/>
    <property type="match status" value="1"/>
</dbReference>
<dbReference type="InterPro" id="IPR001810">
    <property type="entry name" value="F-box_dom"/>
</dbReference>
<dbReference type="InterPro" id="IPR036047">
    <property type="entry name" value="F-box-like_dom_sf"/>
</dbReference>
<dbReference type="AlphaFoldDB" id="A0A1J1IQC6"/>
<dbReference type="InterPro" id="IPR032675">
    <property type="entry name" value="LRR_dom_sf"/>
</dbReference>
<dbReference type="Gene3D" id="3.80.10.10">
    <property type="entry name" value="Ribonuclease Inhibitor"/>
    <property type="match status" value="2"/>
</dbReference>
<reference evidence="2 3" key="1">
    <citation type="submission" date="2015-04" db="EMBL/GenBank/DDBJ databases">
        <authorList>
            <person name="Syromyatnikov M.Y."/>
            <person name="Popov V.N."/>
        </authorList>
    </citation>
    <scope>NUCLEOTIDE SEQUENCE [LARGE SCALE GENOMIC DNA]</scope>
</reference>
<dbReference type="Pfam" id="PF00646">
    <property type="entry name" value="F-box"/>
    <property type="match status" value="1"/>
</dbReference>
<dbReference type="EMBL" id="CVRI01000057">
    <property type="protein sequence ID" value="CRL02423.1"/>
    <property type="molecule type" value="Genomic_DNA"/>
</dbReference>
<keyword evidence="3" id="KW-1185">Reference proteome</keyword>
<feature type="domain" description="F-box" evidence="1">
    <location>
        <begin position="6"/>
        <end position="55"/>
    </location>
</feature>
<dbReference type="Proteomes" id="UP000183832">
    <property type="component" value="Unassembled WGS sequence"/>
</dbReference>
<accession>A0A1J1IQC6</accession>
<evidence type="ECO:0000313" key="2">
    <source>
        <dbReference type="EMBL" id="CRL02423.1"/>
    </source>
</evidence>